<dbReference type="Pfam" id="PF22725">
    <property type="entry name" value="GFO_IDH_MocA_C3"/>
    <property type="match status" value="1"/>
</dbReference>
<feature type="non-terminal residue" evidence="3">
    <location>
        <position position="111"/>
    </location>
</feature>
<dbReference type="InterPro" id="IPR050984">
    <property type="entry name" value="Gfo/Idh/MocA_domain"/>
</dbReference>
<evidence type="ECO:0000256" key="1">
    <source>
        <dbReference type="ARBA" id="ARBA00023002"/>
    </source>
</evidence>
<dbReference type="EMBL" id="BARW01040932">
    <property type="protein sequence ID" value="GAJ21413.1"/>
    <property type="molecule type" value="Genomic_DNA"/>
</dbReference>
<evidence type="ECO:0000313" key="3">
    <source>
        <dbReference type="EMBL" id="GAJ21413.1"/>
    </source>
</evidence>
<sequence length="111" mass="12179">LAIAHMVFRESPEKVFASSYMGETGVDEQTALLLHYTDGALANLSCAIQTNTTHEVRIYGTEGSIHIPNFWHATSAVLQLNNKNPLKISGESNYGYEVSEVMSCIKTGKTE</sequence>
<dbReference type="PANTHER" id="PTHR22604:SF105">
    <property type="entry name" value="TRANS-1,2-DIHYDROBENZENE-1,2-DIOL DEHYDROGENASE"/>
    <property type="match status" value="1"/>
</dbReference>
<name>X1UV88_9ZZZZ</name>
<accession>X1UV88</accession>
<keyword evidence="1" id="KW-0560">Oxidoreductase</keyword>
<dbReference type="AlphaFoldDB" id="X1UV88"/>
<dbReference type="Gene3D" id="3.30.360.10">
    <property type="entry name" value="Dihydrodipicolinate Reductase, domain 2"/>
    <property type="match status" value="1"/>
</dbReference>
<dbReference type="SUPFAM" id="SSF55347">
    <property type="entry name" value="Glyceraldehyde-3-phosphate dehydrogenase-like, C-terminal domain"/>
    <property type="match status" value="1"/>
</dbReference>
<dbReference type="PANTHER" id="PTHR22604">
    <property type="entry name" value="OXIDOREDUCTASES"/>
    <property type="match status" value="1"/>
</dbReference>
<evidence type="ECO:0000259" key="2">
    <source>
        <dbReference type="Pfam" id="PF22725"/>
    </source>
</evidence>
<dbReference type="GO" id="GO:0016491">
    <property type="term" value="F:oxidoreductase activity"/>
    <property type="evidence" value="ECO:0007669"/>
    <property type="project" value="UniProtKB-KW"/>
</dbReference>
<reference evidence="3" key="1">
    <citation type="journal article" date="2014" name="Front. Microbiol.">
        <title>High frequency of phylogenetically diverse reductive dehalogenase-homologous genes in deep subseafloor sedimentary metagenomes.</title>
        <authorList>
            <person name="Kawai M."/>
            <person name="Futagami T."/>
            <person name="Toyoda A."/>
            <person name="Takaki Y."/>
            <person name="Nishi S."/>
            <person name="Hori S."/>
            <person name="Arai W."/>
            <person name="Tsubouchi T."/>
            <person name="Morono Y."/>
            <person name="Uchiyama I."/>
            <person name="Ito T."/>
            <person name="Fujiyama A."/>
            <person name="Inagaki F."/>
            <person name="Takami H."/>
        </authorList>
    </citation>
    <scope>NUCLEOTIDE SEQUENCE</scope>
    <source>
        <strain evidence="3">Expedition CK06-06</strain>
    </source>
</reference>
<comment type="caution">
    <text evidence="3">The sequence shown here is derived from an EMBL/GenBank/DDBJ whole genome shotgun (WGS) entry which is preliminary data.</text>
</comment>
<organism evidence="3">
    <name type="scientific">marine sediment metagenome</name>
    <dbReference type="NCBI Taxonomy" id="412755"/>
    <lineage>
        <taxon>unclassified sequences</taxon>
        <taxon>metagenomes</taxon>
        <taxon>ecological metagenomes</taxon>
    </lineage>
</organism>
<proteinExistence type="predicted"/>
<dbReference type="InterPro" id="IPR055170">
    <property type="entry name" value="GFO_IDH_MocA-like_dom"/>
</dbReference>
<feature type="non-terminal residue" evidence="3">
    <location>
        <position position="1"/>
    </location>
</feature>
<feature type="domain" description="GFO/IDH/MocA-like oxidoreductase" evidence="2">
    <location>
        <begin position="3"/>
        <end position="65"/>
    </location>
</feature>
<protein>
    <recommendedName>
        <fullName evidence="2">GFO/IDH/MocA-like oxidoreductase domain-containing protein</fullName>
    </recommendedName>
</protein>
<gene>
    <name evidence="3" type="ORF">S12H4_61583</name>
</gene>